<evidence type="ECO:0000313" key="2">
    <source>
        <dbReference type="EMBL" id="KAE9202689.1"/>
    </source>
</evidence>
<gene>
    <name evidence="2" type="ORF">PF005_g14471</name>
</gene>
<dbReference type="EMBL" id="QXGB01000856">
    <property type="protein sequence ID" value="KAE9202689.1"/>
    <property type="molecule type" value="Genomic_DNA"/>
</dbReference>
<dbReference type="AlphaFoldDB" id="A0A6A3XHL1"/>
<name>A0A6A3XHL1_9STRA</name>
<evidence type="ECO:0000256" key="1">
    <source>
        <dbReference type="SAM" id="MobiDB-lite"/>
    </source>
</evidence>
<reference evidence="2 3" key="1">
    <citation type="submission" date="2018-08" db="EMBL/GenBank/DDBJ databases">
        <title>Genomic investigation of the strawberry pathogen Phytophthora fragariae indicates pathogenicity is determined by transcriptional variation in three key races.</title>
        <authorList>
            <person name="Adams T.M."/>
            <person name="Armitage A.D."/>
            <person name="Sobczyk M.K."/>
            <person name="Bates H.J."/>
            <person name="Dunwell J.M."/>
            <person name="Nellist C.F."/>
            <person name="Harrison R.J."/>
        </authorList>
    </citation>
    <scope>NUCLEOTIDE SEQUENCE [LARGE SCALE GENOMIC DNA]</scope>
    <source>
        <strain evidence="2 3">NOV-27</strain>
    </source>
</reference>
<sequence>MSSSADMQTPPTRNTTSDTVTTTVTSHEQVTCRHLYTCWRSRTSSAHGTSLSSGKRFPWLAPNGALANTNWTINKVLITNIHFIRCFLLFVFVGAPTNIVAVQATTAARRKSCHAGLVLQMAILLDW</sequence>
<protein>
    <submittedName>
        <fullName evidence="2">Uncharacterized protein</fullName>
    </submittedName>
</protein>
<dbReference type="Proteomes" id="UP000433483">
    <property type="component" value="Unassembled WGS sequence"/>
</dbReference>
<evidence type="ECO:0000313" key="3">
    <source>
        <dbReference type="Proteomes" id="UP000433483"/>
    </source>
</evidence>
<organism evidence="2 3">
    <name type="scientific">Phytophthora fragariae</name>
    <dbReference type="NCBI Taxonomy" id="53985"/>
    <lineage>
        <taxon>Eukaryota</taxon>
        <taxon>Sar</taxon>
        <taxon>Stramenopiles</taxon>
        <taxon>Oomycota</taxon>
        <taxon>Peronosporomycetes</taxon>
        <taxon>Peronosporales</taxon>
        <taxon>Peronosporaceae</taxon>
        <taxon>Phytophthora</taxon>
    </lineage>
</organism>
<keyword evidence="3" id="KW-1185">Reference proteome</keyword>
<dbReference type="OrthoDB" id="10494580at2759"/>
<proteinExistence type="predicted"/>
<feature type="compositionally biased region" description="Low complexity" evidence="1">
    <location>
        <begin position="9"/>
        <end position="23"/>
    </location>
</feature>
<feature type="region of interest" description="Disordered" evidence="1">
    <location>
        <begin position="1"/>
        <end position="23"/>
    </location>
</feature>
<comment type="caution">
    <text evidence="2">The sequence shown here is derived from an EMBL/GenBank/DDBJ whole genome shotgun (WGS) entry which is preliminary data.</text>
</comment>
<accession>A0A6A3XHL1</accession>